<reference evidence="3 4" key="1">
    <citation type="submission" date="2016-05" db="EMBL/GenBank/DDBJ databases">
        <title>Compelete Genome Sequence of Bacteriochlorophyll-Synthesizing Bacterium Porphyrobacter neustonensis DSM 9434.</title>
        <authorList>
            <person name="Shi X.-L."/>
            <person name="Wu Y.-H."/>
            <person name="Cheng H."/>
            <person name="Xu L."/>
            <person name="Zhang X.-Q."/>
            <person name="Wang C.-S."/>
            <person name="Xu X.-W."/>
        </authorList>
    </citation>
    <scope>NUCLEOTIDE SEQUENCE [LARGE SCALE GENOMIC DNA]</scope>
    <source>
        <strain evidence="3 4">DSM 9434</strain>
    </source>
</reference>
<feature type="compositionally biased region" description="Low complexity" evidence="1">
    <location>
        <begin position="70"/>
        <end position="105"/>
    </location>
</feature>
<evidence type="ECO:0000313" key="4">
    <source>
        <dbReference type="Proteomes" id="UP000078263"/>
    </source>
</evidence>
<gene>
    <name evidence="3" type="ORF">A9D12_02105</name>
</gene>
<evidence type="ECO:0008006" key="5">
    <source>
        <dbReference type="Google" id="ProtNLM"/>
    </source>
</evidence>
<organism evidence="3 4">
    <name type="scientific">Erythrobacter neustonensis</name>
    <dbReference type="NCBI Taxonomy" id="1112"/>
    <lineage>
        <taxon>Bacteria</taxon>
        <taxon>Pseudomonadati</taxon>
        <taxon>Pseudomonadota</taxon>
        <taxon>Alphaproteobacteria</taxon>
        <taxon>Sphingomonadales</taxon>
        <taxon>Erythrobacteraceae</taxon>
        <taxon>Erythrobacter/Porphyrobacter group</taxon>
        <taxon>Erythrobacter</taxon>
    </lineage>
</organism>
<dbReference type="AlphaFoldDB" id="A0A192D0A1"/>
<dbReference type="EMBL" id="CP016033">
    <property type="protein sequence ID" value="ANK11933.1"/>
    <property type="molecule type" value="Genomic_DNA"/>
</dbReference>
<keyword evidence="4" id="KW-1185">Reference proteome</keyword>
<feature type="chain" id="PRO_5008251606" description="Lipoprotein" evidence="2">
    <location>
        <begin position="24"/>
        <end position="105"/>
    </location>
</feature>
<sequence length="105" mass="10512">MPMTRTVLLALCLMLAACDNQSAAPADEDAGATAEVLKGSVSDAMIPLEELDSQAPLAPRAAQDVDADVDAAQPEVTPVPGVDAAPAPAPADTPTAAPQADQPQP</sequence>
<protein>
    <recommendedName>
        <fullName evidence="5">Lipoprotein</fullName>
    </recommendedName>
</protein>
<evidence type="ECO:0000256" key="1">
    <source>
        <dbReference type="SAM" id="MobiDB-lite"/>
    </source>
</evidence>
<dbReference type="KEGG" id="pns:A9D12_02105"/>
<dbReference type="PROSITE" id="PS51257">
    <property type="entry name" value="PROKAR_LIPOPROTEIN"/>
    <property type="match status" value="1"/>
</dbReference>
<proteinExistence type="predicted"/>
<feature type="signal peptide" evidence="2">
    <location>
        <begin position="1"/>
        <end position="23"/>
    </location>
</feature>
<keyword evidence="2" id="KW-0732">Signal</keyword>
<evidence type="ECO:0000313" key="3">
    <source>
        <dbReference type="EMBL" id="ANK11933.1"/>
    </source>
</evidence>
<dbReference type="Proteomes" id="UP000078263">
    <property type="component" value="Chromosome"/>
</dbReference>
<name>A0A192D0A1_9SPHN</name>
<dbReference type="STRING" id="1112.A9D12_02105"/>
<accession>A0A192D0A1</accession>
<evidence type="ECO:0000256" key="2">
    <source>
        <dbReference type="SAM" id="SignalP"/>
    </source>
</evidence>
<feature type="region of interest" description="Disordered" evidence="1">
    <location>
        <begin position="58"/>
        <end position="105"/>
    </location>
</feature>